<gene>
    <name evidence="1" type="ORF">K7C98_22210</name>
</gene>
<reference evidence="1" key="1">
    <citation type="submission" date="2021-08" db="EMBL/GenBank/DDBJ databases">
        <authorList>
            <person name="Stevens D.C."/>
        </authorList>
    </citation>
    <scope>NUCLEOTIDE SEQUENCE</scope>
    <source>
        <strain evidence="1">DSM 53165</strain>
    </source>
</reference>
<protein>
    <recommendedName>
        <fullName evidence="3">Lipoprotein</fullName>
    </recommendedName>
</protein>
<evidence type="ECO:0008006" key="3">
    <source>
        <dbReference type="Google" id="ProtNLM"/>
    </source>
</evidence>
<dbReference type="Proteomes" id="UP001139031">
    <property type="component" value="Unassembled WGS sequence"/>
</dbReference>
<dbReference type="RefSeq" id="WP_224193728.1">
    <property type="nucleotide sequence ID" value="NZ_JAIRAU010000028.1"/>
</dbReference>
<sequence length="168" mass="18176">MTKPNLFFSLLLAAAGFTGGCDAPPSDAAERLAELAAARAPEQPREEIVVVESGDEPLSICDFVPLDAVDLEGLPSECDDAAREFTIHVPGEGNGPASGVNDDLRARVQPAACADWTWTEYHFFDNPCNTCNPQPNMPGWKRSIQSRWCNACGYCSNWSVESIHCLAC</sequence>
<evidence type="ECO:0000313" key="2">
    <source>
        <dbReference type="Proteomes" id="UP001139031"/>
    </source>
</evidence>
<evidence type="ECO:0000313" key="1">
    <source>
        <dbReference type="EMBL" id="MBZ5711966.1"/>
    </source>
</evidence>
<comment type="caution">
    <text evidence="1">The sequence shown here is derived from an EMBL/GenBank/DDBJ whole genome shotgun (WGS) entry which is preliminary data.</text>
</comment>
<keyword evidence="2" id="KW-1185">Reference proteome</keyword>
<accession>A0ABS7TUT0</accession>
<dbReference type="PROSITE" id="PS51257">
    <property type="entry name" value="PROKAR_LIPOPROTEIN"/>
    <property type="match status" value="1"/>
</dbReference>
<organism evidence="1 2">
    <name type="scientific">Nannocystis pusilla</name>
    <dbReference type="NCBI Taxonomy" id="889268"/>
    <lineage>
        <taxon>Bacteria</taxon>
        <taxon>Pseudomonadati</taxon>
        <taxon>Myxococcota</taxon>
        <taxon>Polyangia</taxon>
        <taxon>Nannocystales</taxon>
        <taxon>Nannocystaceae</taxon>
        <taxon>Nannocystis</taxon>
    </lineage>
</organism>
<dbReference type="EMBL" id="JAIRAU010000028">
    <property type="protein sequence ID" value="MBZ5711966.1"/>
    <property type="molecule type" value="Genomic_DNA"/>
</dbReference>
<proteinExistence type="predicted"/>
<name>A0ABS7TUT0_9BACT</name>